<sequence>MGCGLSTLDVEKTYFNELSKVVRASDEAFIEDRWKPEGDRSSVISTERRVWMLMEPYPQRICILSRWWWTVEETREWWVLEQ</sequence>
<evidence type="ECO:0000313" key="1">
    <source>
        <dbReference type="EMBL" id="VVB16351.1"/>
    </source>
</evidence>
<comment type="caution">
    <text evidence="1">The sequence shown here is derived from an EMBL/GenBank/DDBJ whole genome shotgun (WGS) entry which is preliminary data.</text>
</comment>
<name>A0A565CRZ6_9BRAS</name>
<keyword evidence="2" id="KW-1185">Reference proteome</keyword>
<gene>
    <name evidence="1" type="ORF">ANE_LOCUS26795</name>
</gene>
<proteinExistence type="predicted"/>
<organism evidence="1 2">
    <name type="scientific">Arabis nemorensis</name>
    <dbReference type="NCBI Taxonomy" id="586526"/>
    <lineage>
        <taxon>Eukaryota</taxon>
        <taxon>Viridiplantae</taxon>
        <taxon>Streptophyta</taxon>
        <taxon>Embryophyta</taxon>
        <taxon>Tracheophyta</taxon>
        <taxon>Spermatophyta</taxon>
        <taxon>Magnoliopsida</taxon>
        <taxon>eudicotyledons</taxon>
        <taxon>Gunneridae</taxon>
        <taxon>Pentapetalae</taxon>
        <taxon>rosids</taxon>
        <taxon>malvids</taxon>
        <taxon>Brassicales</taxon>
        <taxon>Brassicaceae</taxon>
        <taxon>Arabideae</taxon>
        <taxon>Arabis</taxon>
    </lineage>
</organism>
<reference evidence="1" key="1">
    <citation type="submission" date="2019-07" db="EMBL/GenBank/DDBJ databases">
        <authorList>
            <person name="Dittberner H."/>
        </authorList>
    </citation>
    <scope>NUCLEOTIDE SEQUENCE [LARGE SCALE GENOMIC DNA]</scope>
</reference>
<accession>A0A565CRZ6</accession>
<dbReference type="EMBL" id="CABITT030000008">
    <property type="protein sequence ID" value="VVB16351.1"/>
    <property type="molecule type" value="Genomic_DNA"/>
</dbReference>
<evidence type="ECO:0000313" key="2">
    <source>
        <dbReference type="Proteomes" id="UP000489600"/>
    </source>
</evidence>
<dbReference type="AlphaFoldDB" id="A0A565CRZ6"/>
<protein>
    <submittedName>
        <fullName evidence="1">Uncharacterized protein</fullName>
    </submittedName>
</protein>
<dbReference type="Proteomes" id="UP000489600">
    <property type="component" value="Unassembled WGS sequence"/>
</dbReference>